<dbReference type="SUPFAM" id="SSF46548">
    <property type="entry name" value="alpha-helical ferredoxin"/>
    <property type="match status" value="1"/>
</dbReference>
<gene>
    <name evidence="7" type="ORF">IFJ97_01480</name>
</gene>
<dbReference type="GO" id="GO:0016491">
    <property type="term" value="F:oxidoreductase activity"/>
    <property type="evidence" value="ECO:0007669"/>
    <property type="project" value="UniProtKB-KW"/>
</dbReference>
<evidence type="ECO:0000256" key="4">
    <source>
        <dbReference type="ARBA" id="ARBA00023004"/>
    </source>
</evidence>
<sequence>MQQLVRDTNAWACYDCGKCTATCPVARVGGSLSPRRHVLSANLGEETDPGRDDTLFTCLTCGLCESRCPAEVSYTGLVRRLREAAFDAKIEPECPHGGALQSVMRMMAKGGTQQDRLGWLTEDLKTDPKEGEVFLWTGCTGYYDAFFPEFDMKTVEGTKATVRILNHLGITPVVSPEERCCGHDLLWNGDRQSFDALARHNVELVRSSEAWMVVTPCAECARTWKIDYEPYFEGRIPQVVHLTELLEERFDDLRLKANGMNRVTYQDPCRLCRHMGVHDAPRKVLEAIPGIELEEMKSNRHGAACCAGGTWGNCDRFAKRIQIDRLREARATEAEVLVTACPKCQIHFRCAMKDPNFGSEISIEMLDVAEVVASALV</sequence>
<dbReference type="Pfam" id="PF13183">
    <property type="entry name" value="Fer4_8"/>
    <property type="match status" value="1"/>
</dbReference>
<evidence type="ECO:0000256" key="5">
    <source>
        <dbReference type="ARBA" id="ARBA00023014"/>
    </source>
</evidence>
<accession>A0A8J6Y7V7</accession>
<dbReference type="GO" id="GO:0005886">
    <property type="term" value="C:plasma membrane"/>
    <property type="evidence" value="ECO:0007669"/>
    <property type="project" value="TreeGrafter"/>
</dbReference>
<feature type="domain" description="4Fe-4S ferredoxin-type" evidence="6">
    <location>
        <begin position="2"/>
        <end position="35"/>
    </location>
</feature>
<keyword evidence="1" id="KW-0004">4Fe-4S</keyword>
<proteinExistence type="predicted"/>
<evidence type="ECO:0000256" key="1">
    <source>
        <dbReference type="ARBA" id="ARBA00022485"/>
    </source>
</evidence>
<dbReference type="PROSITE" id="PS51379">
    <property type="entry name" value="4FE4S_FER_2"/>
    <property type="match status" value="1"/>
</dbReference>
<dbReference type="PROSITE" id="PS00198">
    <property type="entry name" value="4FE4S_FER_1"/>
    <property type="match status" value="1"/>
</dbReference>
<dbReference type="PANTHER" id="PTHR43255:SF1">
    <property type="entry name" value="IRON-SULFUR-BINDING OXIDOREDUCTASE FADF-RELATED"/>
    <property type="match status" value="1"/>
</dbReference>
<dbReference type="InterPro" id="IPR009051">
    <property type="entry name" value="Helical_ferredxn"/>
</dbReference>
<evidence type="ECO:0000259" key="6">
    <source>
        <dbReference type="PROSITE" id="PS51379"/>
    </source>
</evidence>
<evidence type="ECO:0000313" key="7">
    <source>
        <dbReference type="EMBL" id="MBD3870014.1"/>
    </source>
</evidence>
<dbReference type="EMBL" id="JACXWA010000019">
    <property type="protein sequence ID" value="MBD3870014.1"/>
    <property type="molecule type" value="Genomic_DNA"/>
</dbReference>
<dbReference type="GO" id="GO:0046872">
    <property type="term" value="F:metal ion binding"/>
    <property type="evidence" value="ECO:0007669"/>
    <property type="project" value="UniProtKB-KW"/>
</dbReference>
<dbReference type="InterPro" id="IPR017896">
    <property type="entry name" value="4Fe4S_Fe-S-bd"/>
</dbReference>
<dbReference type="Gene3D" id="1.10.1060.10">
    <property type="entry name" value="Alpha-helical ferredoxin"/>
    <property type="match status" value="1"/>
</dbReference>
<evidence type="ECO:0000313" key="8">
    <source>
        <dbReference type="Proteomes" id="UP000598633"/>
    </source>
</evidence>
<keyword evidence="5" id="KW-0411">Iron-sulfur</keyword>
<organism evidence="7 8">
    <name type="scientific">Candidatus Sulfomarinibacter kjeldsenii</name>
    <dbReference type="NCBI Taxonomy" id="2885994"/>
    <lineage>
        <taxon>Bacteria</taxon>
        <taxon>Pseudomonadati</taxon>
        <taxon>Acidobacteriota</taxon>
        <taxon>Thermoanaerobaculia</taxon>
        <taxon>Thermoanaerobaculales</taxon>
        <taxon>Candidatus Sulfomarinibacteraceae</taxon>
        <taxon>Candidatus Sulfomarinibacter</taxon>
    </lineage>
</organism>
<dbReference type="InterPro" id="IPR004017">
    <property type="entry name" value="Cys_rich_dom"/>
</dbReference>
<reference evidence="7 8" key="1">
    <citation type="submission" date="2020-08" db="EMBL/GenBank/DDBJ databases">
        <title>Acidobacteriota in marine sediments use diverse sulfur dissimilation pathways.</title>
        <authorList>
            <person name="Wasmund K."/>
        </authorList>
    </citation>
    <scope>NUCLEOTIDE SEQUENCE [LARGE SCALE GENOMIC DNA]</scope>
    <source>
        <strain evidence="7">MAG AM3-A</strain>
    </source>
</reference>
<comment type="caution">
    <text evidence="7">The sequence shown here is derived from an EMBL/GenBank/DDBJ whole genome shotgun (WGS) entry which is preliminary data.</text>
</comment>
<name>A0A8J6Y7V7_9BACT</name>
<keyword evidence="2" id="KW-0479">Metal-binding</keyword>
<protein>
    <submittedName>
        <fullName evidence="7">(Fe-S)-binding protein</fullName>
    </submittedName>
</protein>
<dbReference type="InterPro" id="IPR017900">
    <property type="entry name" value="4Fe4S_Fe_S_CS"/>
</dbReference>
<evidence type="ECO:0000256" key="2">
    <source>
        <dbReference type="ARBA" id="ARBA00022723"/>
    </source>
</evidence>
<dbReference type="Pfam" id="PF02754">
    <property type="entry name" value="CCG"/>
    <property type="match status" value="2"/>
</dbReference>
<dbReference type="PANTHER" id="PTHR43255">
    <property type="entry name" value="IRON-SULFUR-BINDING OXIDOREDUCTASE FADF-RELATED-RELATED"/>
    <property type="match status" value="1"/>
</dbReference>
<dbReference type="Proteomes" id="UP000598633">
    <property type="component" value="Unassembled WGS sequence"/>
</dbReference>
<keyword evidence="4" id="KW-0408">Iron</keyword>
<evidence type="ECO:0000256" key="3">
    <source>
        <dbReference type="ARBA" id="ARBA00023002"/>
    </source>
</evidence>
<dbReference type="GO" id="GO:0051539">
    <property type="term" value="F:4 iron, 4 sulfur cluster binding"/>
    <property type="evidence" value="ECO:0007669"/>
    <property type="project" value="UniProtKB-KW"/>
</dbReference>
<dbReference type="AlphaFoldDB" id="A0A8J6Y7V7"/>
<keyword evidence="3" id="KW-0560">Oxidoreductase</keyword>
<dbReference type="InterPro" id="IPR051460">
    <property type="entry name" value="HdrC_iron-sulfur_subunit"/>
</dbReference>